<keyword evidence="2" id="KW-1185">Reference proteome</keyword>
<evidence type="ECO:0000313" key="2">
    <source>
        <dbReference type="Proteomes" id="UP001148614"/>
    </source>
</evidence>
<evidence type="ECO:0000313" key="1">
    <source>
        <dbReference type="EMBL" id="KAJ3573796.1"/>
    </source>
</evidence>
<gene>
    <name evidence="1" type="ORF">NPX13_g4578</name>
</gene>
<dbReference type="Proteomes" id="UP001148614">
    <property type="component" value="Unassembled WGS sequence"/>
</dbReference>
<dbReference type="VEuPathDB" id="FungiDB:F4678DRAFT_482894"/>
<reference evidence="1" key="1">
    <citation type="submission" date="2022-07" db="EMBL/GenBank/DDBJ databases">
        <title>Genome Sequence of Xylaria arbuscula.</title>
        <authorList>
            <person name="Buettner E."/>
        </authorList>
    </citation>
    <scope>NUCLEOTIDE SEQUENCE</scope>
    <source>
        <strain evidence="1">VT107</strain>
    </source>
</reference>
<dbReference type="AlphaFoldDB" id="A0A9W8TN71"/>
<organism evidence="1 2">
    <name type="scientific">Xylaria arbuscula</name>
    <dbReference type="NCBI Taxonomy" id="114810"/>
    <lineage>
        <taxon>Eukaryota</taxon>
        <taxon>Fungi</taxon>
        <taxon>Dikarya</taxon>
        <taxon>Ascomycota</taxon>
        <taxon>Pezizomycotina</taxon>
        <taxon>Sordariomycetes</taxon>
        <taxon>Xylariomycetidae</taxon>
        <taxon>Xylariales</taxon>
        <taxon>Xylariaceae</taxon>
        <taxon>Xylaria</taxon>
    </lineage>
</organism>
<proteinExistence type="predicted"/>
<accession>A0A9W8TN71</accession>
<protein>
    <recommendedName>
        <fullName evidence="3">Berberine/berberine-like domain-containing protein</fullName>
    </recommendedName>
</protein>
<name>A0A9W8TN71_9PEZI</name>
<sequence length="191" mass="21493">MDTTKSTTVAAVVSEYGIAPHDYHNTFFTLSFKNDARIVSKASELHEVLVEELRGFIADGDFITQLLIQPLPRLYSQKSAGAGGNIMGLEEQPIDGLLFVAVVMVRTPEQEMFAYSKVQTWTEEVKAFANTIDNGILPWLYLNYADKSQKVLESYGMKNVRRMRDVSATYDPQRIFQTLCPGGFKLPDIDE</sequence>
<comment type="caution">
    <text evidence="1">The sequence shown here is derived from an EMBL/GenBank/DDBJ whole genome shotgun (WGS) entry which is preliminary data.</text>
</comment>
<dbReference type="EMBL" id="JANPWZ010000657">
    <property type="protein sequence ID" value="KAJ3573796.1"/>
    <property type="molecule type" value="Genomic_DNA"/>
</dbReference>
<evidence type="ECO:0008006" key="3">
    <source>
        <dbReference type="Google" id="ProtNLM"/>
    </source>
</evidence>